<dbReference type="PANTHER" id="PTHR34524:SF6">
    <property type="entry name" value="CALCYPHOSINE LIKE"/>
    <property type="match status" value="1"/>
</dbReference>
<feature type="domain" description="EF-hand" evidence="5">
    <location>
        <begin position="11"/>
        <end position="32"/>
    </location>
</feature>
<evidence type="ECO:0000313" key="6">
    <source>
        <dbReference type="EMBL" id="GMI33897.1"/>
    </source>
</evidence>
<dbReference type="InterPro" id="IPR011992">
    <property type="entry name" value="EF-hand-dom_pair"/>
</dbReference>
<dbReference type="Pfam" id="PF13499">
    <property type="entry name" value="EF-hand_7"/>
    <property type="match status" value="1"/>
</dbReference>
<dbReference type="PANTHER" id="PTHR34524">
    <property type="entry name" value="CALCYPHOSIN"/>
    <property type="match status" value="1"/>
</dbReference>
<gene>
    <name evidence="6" type="ORF">TeGR_g2037</name>
</gene>
<evidence type="ECO:0000256" key="1">
    <source>
        <dbReference type="ARBA" id="ARBA00022723"/>
    </source>
</evidence>
<dbReference type="PROSITE" id="PS50222">
    <property type="entry name" value="EF_HAND_2"/>
    <property type="match status" value="5"/>
</dbReference>
<keyword evidence="2" id="KW-0677">Repeat</keyword>
<feature type="compositionally biased region" description="Basic and acidic residues" evidence="4">
    <location>
        <begin position="550"/>
        <end position="564"/>
    </location>
</feature>
<feature type="non-terminal residue" evidence="6">
    <location>
        <position position="1"/>
    </location>
</feature>
<dbReference type="EMBL" id="BRYB01004596">
    <property type="protein sequence ID" value="GMI33897.1"/>
    <property type="molecule type" value="Genomic_DNA"/>
</dbReference>
<feature type="region of interest" description="Disordered" evidence="4">
    <location>
        <begin position="192"/>
        <end position="224"/>
    </location>
</feature>
<name>A0ABQ6MVZ9_9STRA</name>
<evidence type="ECO:0000259" key="5">
    <source>
        <dbReference type="PROSITE" id="PS50222"/>
    </source>
</evidence>
<dbReference type="SMART" id="SM00054">
    <property type="entry name" value="EFh"/>
    <property type="match status" value="6"/>
</dbReference>
<keyword evidence="1" id="KW-0479">Metal-binding</keyword>
<feature type="domain" description="EF-hand" evidence="5">
    <location>
        <begin position="391"/>
        <end position="426"/>
    </location>
</feature>
<feature type="region of interest" description="Disordered" evidence="4">
    <location>
        <begin position="550"/>
        <end position="576"/>
    </location>
</feature>
<protein>
    <recommendedName>
        <fullName evidence="5">EF-hand domain-containing protein</fullName>
    </recommendedName>
</protein>
<dbReference type="InterPro" id="IPR051581">
    <property type="entry name" value="Ca-bind"/>
</dbReference>
<keyword evidence="3" id="KW-0106">Calcium</keyword>
<dbReference type="SUPFAM" id="SSF47473">
    <property type="entry name" value="EF-hand"/>
    <property type="match status" value="2"/>
</dbReference>
<dbReference type="InterPro" id="IPR002048">
    <property type="entry name" value="EF_hand_dom"/>
</dbReference>
<dbReference type="InterPro" id="IPR018247">
    <property type="entry name" value="EF_Hand_1_Ca_BS"/>
</dbReference>
<dbReference type="Pfam" id="PF13202">
    <property type="entry name" value="EF-hand_5"/>
    <property type="match status" value="1"/>
</dbReference>
<dbReference type="Gene3D" id="1.10.238.10">
    <property type="entry name" value="EF-hand"/>
    <property type="match status" value="3"/>
</dbReference>
<organism evidence="6 7">
    <name type="scientific">Tetraparma gracilis</name>
    <dbReference type="NCBI Taxonomy" id="2962635"/>
    <lineage>
        <taxon>Eukaryota</taxon>
        <taxon>Sar</taxon>
        <taxon>Stramenopiles</taxon>
        <taxon>Ochrophyta</taxon>
        <taxon>Bolidophyceae</taxon>
        <taxon>Parmales</taxon>
        <taxon>Triparmaceae</taxon>
        <taxon>Tetraparma</taxon>
    </lineage>
</organism>
<reference evidence="6 7" key="1">
    <citation type="journal article" date="2023" name="Commun. Biol.">
        <title>Genome analysis of Parmales, the sister group of diatoms, reveals the evolutionary specialization of diatoms from phago-mixotrophs to photoautotrophs.</title>
        <authorList>
            <person name="Ban H."/>
            <person name="Sato S."/>
            <person name="Yoshikawa S."/>
            <person name="Yamada K."/>
            <person name="Nakamura Y."/>
            <person name="Ichinomiya M."/>
            <person name="Sato N."/>
            <person name="Blanc-Mathieu R."/>
            <person name="Endo H."/>
            <person name="Kuwata A."/>
            <person name="Ogata H."/>
        </authorList>
    </citation>
    <scope>NUCLEOTIDE SEQUENCE [LARGE SCALE GENOMIC DNA]</scope>
</reference>
<dbReference type="Proteomes" id="UP001165060">
    <property type="component" value="Unassembled WGS sequence"/>
</dbReference>
<evidence type="ECO:0000256" key="2">
    <source>
        <dbReference type="ARBA" id="ARBA00022737"/>
    </source>
</evidence>
<comment type="caution">
    <text evidence="6">The sequence shown here is derived from an EMBL/GenBank/DDBJ whole genome shotgun (WGS) entry which is preliminary data.</text>
</comment>
<dbReference type="CDD" id="cd00051">
    <property type="entry name" value="EFh"/>
    <property type="match status" value="2"/>
</dbReference>
<feature type="domain" description="EF-hand" evidence="5">
    <location>
        <begin position="355"/>
        <end position="390"/>
    </location>
</feature>
<keyword evidence="7" id="KW-1185">Reference proteome</keyword>
<evidence type="ECO:0000256" key="4">
    <source>
        <dbReference type="SAM" id="MobiDB-lite"/>
    </source>
</evidence>
<sequence length="576" mass="62181">PPPPPPSPHPTDGNGTIDYEEFIQGVRDPLSERRLDLVGQAFQKIDLDGSGVVEPHEVVKAYNADKHPDVISGKKTKDQVLREFLDTFDVGGVKDGMVTKKEFENYYTNIGANIPDDDYFELMIRNAWHIAGGKGWCESSANKRVLVTHSDGSQSVVEMQNDLGMPQPGTKEEAAEIVLRLKKQGVDVMGIDTTGSTEEKPPPATTSKDAPSAEFAGGGKKGLGVENPTFTSSIMLGGVGTAPGKERVGKVGVTRPVKGRVAADHVDIHQSELKNSLGSAAKKSAAAPKVTSLAEAAGTGGITQVLERLKAQLASRGARGIVGLGRKFRIMDDSGNGALNMEEFKKAMGECALTLNDSELESLFKYFDKDGSGDIDFEEFLGGVRGGMNPKRLAFVHQAFAILDKDGNGFVEPSDIVSAYNAKKHPDVMAGKKTEDEVLREFLDTFDVGGEKDGKATRNEFENYYKNVSMSVDRDDYFELMMRNAWHISGGEGWAANSANLRCLVTDSNGKQGVVELQSDLGLPEDPQQKTKEIIKRLRAQGVDVVKIDTKGGTDEAAPEEKKPAANPNFAKSSIF</sequence>
<feature type="domain" description="EF-hand" evidence="5">
    <location>
        <begin position="319"/>
        <end position="354"/>
    </location>
</feature>
<feature type="domain" description="EF-hand" evidence="5">
    <location>
        <begin position="33"/>
        <end position="68"/>
    </location>
</feature>
<proteinExistence type="predicted"/>
<evidence type="ECO:0000256" key="3">
    <source>
        <dbReference type="ARBA" id="ARBA00022837"/>
    </source>
</evidence>
<accession>A0ABQ6MVZ9</accession>
<dbReference type="PROSITE" id="PS00018">
    <property type="entry name" value="EF_HAND_1"/>
    <property type="match status" value="4"/>
</dbReference>
<evidence type="ECO:0000313" key="7">
    <source>
        <dbReference type="Proteomes" id="UP001165060"/>
    </source>
</evidence>